<dbReference type="Pfam" id="PF12695">
    <property type="entry name" value="Abhydrolase_5"/>
    <property type="match status" value="1"/>
</dbReference>
<dbReference type="RefSeq" id="WP_188776151.1">
    <property type="nucleotide sequence ID" value="NZ_BMMB01000006.1"/>
</dbReference>
<dbReference type="Gene3D" id="3.40.50.1820">
    <property type="entry name" value="alpha/beta hydrolase"/>
    <property type="match status" value="1"/>
</dbReference>
<dbReference type="InterPro" id="IPR029059">
    <property type="entry name" value="AB_hydrolase_5"/>
</dbReference>
<evidence type="ECO:0000313" key="3">
    <source>
        <dbReference type="EMBL" id="MDR6244346.1"/>
    </source>
</evidence>
<evidence type="ECO:0000313" key="4">
    <source>
        <dbReference type="Proteomes" id="UP001185028"/>
    </source>
</evidence>
<dbReference type="EMBL" id="JAVDQH010000007">
    <property type="protein sequence ID" value="MDR6244346.1"/>
    <property type="molecule type" value="Genomic_DNA"/>
</dbReference>
<evidence type="ECO:0000256" key="1">
    <source>
        <dbReference type="SAM" id="Phobius"/>
    </source>
</evidence>
<dbReference type="SUPFAM" id="SSF53474">
    <property type="entry name" value="alpha/beta-Hydrolases"/>
    <property type="match status" value="1"/>
</dbReference>
<keyword evidence="3" id="KW-0378">Hydrolase</keyword>
<dbReference type="GO" id="GO:0016787">
    <property type="term" value="F:hydrolase activity"/>
    <property type="evidence" value="ECO:0007669"/>
    <property type="project" value="UniProtKB-KW"/>
</dbReference>
<feature type="domain" description="Alpha/beta hydrolase fold-5" evidence="2">
    <location>
        <begin position="87"/>
        <end position="250"/>
    </location>
</feature>
<organism evidence="3 4">
    <name type="scientific">Paenibacillus hunanensis</name>
    <dbReference type="NCBI Taxonomy" id="539262"/>
    <lineage>
        <taxon>Bacteria</taxon>
        <taxon>Bacillati</taxon>
        <taxon>Bacillota</taxon>
        <taxon>Bacilli</taxon>
        <taxon>Bacillales</taxon>
        <taxon>Paenibacillaceae</taxon>
        <taxon>Paenibacillus</taxon>
    </lineage>
</organism>
<keyword evidence="1" id="KW-0812">Transmembrane</keyword>
<dbReference type="InterPro" id="IPR029058">
    <property type="entry name" value="AB_hydrolase_fold"/>
</dbReference>
<evidence type="ECO:0000259" key="2">
    <source>
        <dbReference type="Pfam" id="PF12695"/>
    </source>
</evidence>
<keyword evidence="1" id="KW-1133">Transmembrane helix</keyword>
<reference evidence="3 4" key="1">
    <citation type="submission" date="2023-07" db="EMBL/GenBank/DDBJ databases">
        <title>Genomic Encyclopedia of Type Strains, Phase IV (KMG-IV): sequencing the most valuable type-strain genomes for metagenomic binning, comparative biology and taxonomic classification.</title>
        <authorList>
            <person name="Goeker M."/>
        </authorList>
    </citation>
    <scope>NUCLEOTIDE SEQUENCE [LARGE SCALE GENOMIC DNA]</scope>
    <source>
        <strain evidence="3 4">DSM 22170</strain>
    </source>
</reference>
<sequence>MFRRKTSGFGSYGGTRRKSRARTIGKILLVILILLVIATGAAAWYVLTPYGPTPQAEQAITTPAEGVTVKNTDQWIEFAPAKSSKVGIIFYQGARVKPEAYSLLAQSLAKAGHPVYIVKMPFNFAFFKPDAAQAILDNHPDQKFIIGGHSLGGVFAARYAAEHIDRMAGVFFLASYPDSKGSLGNSGLPVMSISASNDGVLQRDKYEAARTMLPADTVYYSIKGGDHAQFGSYGEQKGDKPAQITEQEQRNQMVNALVSWMKDIPATSQKSK</sequence>
<keyword evidence="1" id="KW-0472">Membrane</keyword>
<proteinExistence type="predicted"/>
<dbReference type="Proteomes" id="UP001185028">
    <property type="component" value="Unassembled WGS sequence"/>
</dbReference>
<feature type="transmembrane region" description="Helical" evidence="1">
    <location>
        <begin position="27"/>
        <end position="47"/>
    </location>
</feature>
<gene>
    <name evidence="3" type="ORF">JOC58_002239</name>
</gene>
<accession>A0ABU1IYL3</accession>
<comment type="caution">
    <text evidence="3">The sequence shown here is derived from an EMBL/GenBank/DDBJ whole genome shotgun (WGS) entry which is preliminary data.</text>
</comment>
<name>A0ABU1IYL3_9BACL</name>
<protein>
    <submittedName>
        <fullName evidence="3">Dienelactone hydrolase</fullName>
    </submittedName>
</protein>
<keyword evidence="4" id="KW-1185">Reference proteome</keyword>